<protein>
    <submittedName>
        <fullName evidence="2">Uncharacterized protein LOC114239616</fullName>
    </submittedName>
</protein>
<sequence length="183" mass="18539">MSATEVINDEVSVGSKTIVAAPAVVVNDVIESSTGASATEVINDEVSVGSKTIVAAPAVVVNDPIESSTGASATEVINDEALVSSKTIEVETTTAAEVVAEPAVLNTEAPQDLSTKILADAVPEAVIVTAPEAETAITTGSPTVDLETIKPEVVTEEIVVVESKPVETVTAETGATLIEVKSQ</sequence>
<dbReference type="Proteomes" id="UP000504629">
    <property type="component" value="Unplaced"/>
</dbReference>
<evidence type="ECO:0000313" key="2">
    <source>
        <dbReference type="RefSeq" id="XP_028025709.1"/>
    </source>
</evidence>
<dbReference type="GeneID" id="114239616"/>
<gene>
    <name evidence="2" type="primary">LOC114239616</name>
</gene>
<accession>A0A6J2JB20</accession>
<keyword evidence="1" id="KW-1185">Reference proteome</keyword>
<organism evidence="1 2">
    <name type="scientific">Bombyx mandarina</name>
    <name type="common">Wild silk moth</name>
    <name type="synonym">Wild silkworm</name>
    <dbReference type="NCBI Taxonomy" id="7092"/>
    <lineage>
        <taxon>Eukaryota</taxon>
        <taxon>Metazoa</taxon>
        <taxon>Ecdysozoa</taxon>
        <taxon>Arthropoda</taxon>
        <taxon>Hexapoda</taxon>
        <taxon>Insecta</taxon>
        <taxon>Pterygota</taxon>
        <taxon>Neoptera</taxon>
        <taxon>Endopterygota</taxon>
        <taxon>Lepidoptera</taxon>
        <taxon>Glossata</taxon>
        <taxon>Ditrysia</taxon>
        <taxon>Bombycoidea</taxon>
        <taxon>Bombycidae</taxon>
        <taxon>Bombycinae</taxon>
        <taxon>Bombyx</taxon>
    </lineage>
</organism>
<reference evidence="2" key="1">
    <citation type="submission" date="2025-08" db="UniProtKB">
        <authorList>
            <consortium name="RefSeq"/>
        </authorList>
    </citation>
    <scope>IDENTIFICATION</scope>
    <source>
        <tissue evidence="2">Silk gland</tissue>
    </source>
</reference>
<name>A0A6J2JB20_BOMMA</name>
<dbReference type="AlphaFoldDB" id="A0A6J2JB20"/>
<dbReference type="RefSeq" id="XP_028025709.1">
    <property type="nucleotide sequence ID" value="XM_028169908.1"/>
</dbReference>
<evidence type="ECO:0000313" key="1">
    <source>
        <dbReference type="Proteomes" id="UP000504629"/>
    </source>
</evidence>
<proteinExistence type="predicted"/>
<dbReference type="KEGG" id="bman:114239616"/>